<organism evidence="2">
    <name type="scientific">Anopheles coluzzii</name>
    <name type="common">African malaria mosquito</name>
    <dbReference type="NCBI Taxonomy" id="1518534"/>
    <lineage>
        <taxon>Eukaryota</taxon>
        <taxon>Metazoa</taxon>
        <taxon>Ecdysozoa</taxon>
        <taxon>Arthropoda</taxon>
        <taxon>Hexapoda</taxon>
        <taxon>Insecta</taxon>
        <taxon>Pterygota</taxon>
        <taxon>Neoptera</taxon>
        <taxon>Endopterygota</taxon>
        <taxon>Diptera</taxon>
        <taxon>Nematocera</taxon>
        <taxon>Culicoidea</taxon>
        <taxon>Culicidae</taxon>
        <taxon>Anophelinae</taxon>
        <taxon>Anopheles</taxon>
    </lineage>
</organism>
<evidence type="ECO:0000256" key="1">
    <source>
        <dbReference type="SAM" id="MobiDB-lite"/>
    </source>
</evidence>
<proteinExistence type="predicted"/>
<dbReference type="EnsemblMetazoa" id="ACOM026098-RA">
    <property type="protein sequence ID" value="ACOM026098-PA.1"/>
    <property type="gene ID" value="ACOM026098"/>
</dbReference>
<dbReference type="AlphaFoldDB" id="A0A8W7P5W2"/>
<dbReference type="Proteomes" id="UP000075882">
    <property type="component" value="Unassembled WGS sequence"/>
</dbReference>
<accession>A0A8W7P5W2</accession>
<protein>
    <submittedName>
        <fullName evidence="2">Uncharacterized protein</fullName>
    </submittedName>
</protein>
<reference evidence="2" key="1">
    <citation type="submission" date="2022-08" db="UniProtKB">
        <authorList>
            <consortium name="EnsemblMetazoa"/>
        </authorList>
    </citation>
    <scope>IDENTIFICATION</scope>
</reference>
<name>A0A8W7P5W2_ANOCL</name>
<sequence length="126" mass="13648">MDSPRLRRVSSGKSELLNRPRASSSVLPIGRSTIRGSVSSIRSDSSALLMHESLLSGIRFRRSSSSWRVGISDTGAYCVCDTSGSVLGLSASIWPPPLPCSCRARPCFFDSTHGQTQLRRQSATFT</sequence>
<feature type="region of interest" description="Disordered" evidence="1">
    <location>
        <begin position="1"/>
        <end position="23"/>
    </location>
</feature>
<feature type="compositionally biased region" description="Basic residues" evidence="1">
    <location>
        <begin position="1"/>
        <end position="10"/>
    </location>
</feature>
<evidence type="ECO:0000313" key="2">
    <source>
        <dbReference type="EnsemblMetazoa" id="ACOM026098-PA.1"/>
    </source>
</evidence>